<feature type="chain" id="PRO_5047262354" evidence="9">
    <location>
        <begin position="32"/>
        <end position="1109"/>
    </location>
</feature>
<dbReference type="SUPFAM" id="SSF50182">
    <property type="entry name" value="Sm-like ribonucleoproteins"/>
    <property type="match status" value="1"/>
</dbReference>
<dbReference type="InterPro" id="IPR011014">
    <property type="entry name" value="MscS_channel_TM-2"/>
</dbReference>
<dbReference type="PROSITE" id="PS01246">
    <property type="entry name" value="UPF0003"/>
    <property type="match status" value="1"/>
</dbReference>
<feature type="coiled-coil region" evidence="7">
    <location>
        <begin position="59"/>
        <end position="89"/>
    </location>
</feature>
<sequence length="1109" mass="122689">MPVLPSFACLTAPWRALLVLALVAAALPALAATTNLPTERSLQRQLDQLPARSLPAPQADAAKQEMESALALRQELTQLTTQLRNLSEREAALPRQMHEVSNQLEQPVDLAQEGLLAQLASLNSSQLTARLLDNLQQQEALQEQLAEVTNTVTQGQVLPDRAQRRISELLTQQESLRSELMRRSVDDSGDQDEAVQRLRLAVAVTAAQLDLEQKQLESNADMLDFATQQRRLLERNSQVLVARMGHIQQQLDQRREQDTREAIERATAQVKALPDNAVLNEALQQNQHYAERLMGVSRDISQLLQLNLTLRQRLDQARQLERSLNEQVRSLQGSLLLSRLLYQQQRLLPQPDPSLQQPLDITALRQEQFDLSQAREALLSAPDEAARKLARHPELDTPEVREALVSLLRARRSLLEQLGPEVARLLSLALSSDSAYRQLVTASETTRSTIQEHLLWMPSARPLTLTALRDMPGQVIQQLQGLRDARTWSAVLTTLVEKTPAVVLSVLLALALAAFRPRYRRRLEDINKRVGILRRDAQRHTPEALLLSGLLAAPVPLLLALLGLLLRYDELADVQLVGVTLQKLALLWLVVALARQLLAPLQVAEKHFRWPAESTPALRRLVSLGGLLLAPLLVLVAVAERLPEMLSENGFGLLLVLVCAPLVSLLGWQVARDLQGESERRPVRRWILTVLLLTPLALALVAALGYYYTALRLFGLTIDTFYLLMLWLLVSASARRSLVLAARRLAYQRALARREELRAQRAQSDDSGELIEVVEEPPLDMAKVNAQSLRLSRLAIGALFAVAIYWLWADIIGAFSYFNQITLWQQPQDGGAAVNTSLGDVFTGLLIVVLTLVLARNLPGLLEVMVLSRLRLRQGSGYAVTALLTYLIVGTGAVLTLSALGISWAKLQWLVAALGVGLGFGLQEIFANFISGLILLFEQPIRIGDTITVNGQTGTVTRIRIRATTVRDADRKEVIIPNKSFITGQLVNWSLTDSVTRIVIGIGFAYGSDLELARKVLLKAASSNARVMKDPAPVALFTAFGASTLDHELRFFVKELGDRTPALDEINRRIDLLAQEAGLDIAFNQLDVILKNSAGDEIALRGTPPAPAP</sequence>
<evidence type="ECO:0000259" key="12">
    <source>
        <dbReference type="Pfam" id="PF12795"/>
    </source>
</evidence>
<gene>
    <name evidence="15" type="primary">mscK</name>
    <name evidence="15" type="ORF">AB5I84_11040</name>
</gene>
<comment type="subcellular location">
    <subcellularLocation>
        <location evidence="1">Cell membrane</location>
        <topology evidence="1">Multi-pass membrane protein</topology>
    </subcellularLocation>
</comment>
<proteinExistence type="inferred from homology"/>
<keyword evidence="3" id="KW-1003">Cell membrane</keyword>
<dbReference type="InterPro" id="IPR006685">
    <property type="entry name" value="MscS_channel_2nd"/>
</dbReference>
<feature type="transmembrane region" description="Helical" evidence="8">
    <location>
        <begin position="878"/>
        <end position="904"/>
    </location>
</feature>
<name>A0ABV4AIN2_9GAMM</name>
<feature type="transmembrane region" description="Helical" evidence="8">
    <location>
        <begin position="794"/>
        <end position="818"/>
    </location>
</feature>
<evidence type="ECO:0000256" key="7">
    <source>
        <dbReference type="SAM" id="Coils"/>
    </source>
</evidence>
<keyword evidence="16" id="KW-1185">Reference proteome</keyword>
<dbReference type="InterPro" id="IPR010920">
    <property type="entry name" value="LSM_dom_sf"/>
</dbReference>
<dbReference type="RefSeq" id="WP_369455913.1">
    <property type="nucleotide sequence ID" value="NZ_JBGCUO010000001.1"/>
</dbReference>
<organism evidence="15 16">
    <name type="scientific">Isoalcanivorax beigongshangi</name>
    <dbReference type="NCBI Taxonomy" id="3238810"/>
    <lineage>
        <taxon>Bacteria</taxon>
        <taxon>Pseudomonadati</taxon>
        <taxon>Pseudomonadota</taxon>
        <taxon>Gammaproteobacteria</taxon>
        <taxon>Oceanospirillales</taxon>
        <taxon>Alcanivoracaceae</taxon>
        <taxon>Isoalcanivorax</taxon>
    </lineage>
</organism>
<dbReference type="Pfam" id="PF21082">
    <property type="entry name" value="MS_channel_3rd"/>
    <property type="match status" value="1"/>
</dbReference>
<dbReference type="InterPro" id="IPR052702">
    <property type="entry name" value="MscS-like_channel"/>
</dbReference>
<dbReference type="Gene3D" id="2.30.30.60">
    <property type="match status" value="1"/>
</dbReference>
<evidence type="ECO:0000259" key="10">
    <source>
        <dbReference type="Pfam" id="PF00924"/>
    </source>
</evidence>
<keyword evidence="7" id="KW-0175">Coiled coil</keyword>
<dbReference type="InterPro" id="IPR049278">
    <property type="entry name" value="MS_channel_C"/>
</dbReference>
<dbReference type="EMBL" id="JBGCUO010000001">
    <property type="protein sequence ID" value="MEY1662684.1"/>
    <property type="molecule type" value="Genomic_DNA"/>
</dbReference>
<dbReference type="Proteomes" id="UP001562065">
    <property type="component" value="Unassembled WGS sequence"/>
</dbReference>
<keyword evidence="4 8" id="KW-0812">Transmembrane</keyword>
<dbReference type="Pfam" id="PF12795">
    <property type="entry name" value="MscS_porin"/>
    <property type="match status" value="1"/>
</dbReference>
<keyword evidence="5 8" id="KW-1133">Transmembrane helix</keyword>
<dbReference type="SUPFAM" id="SSF82861">
    <property type="entry name" value="Mechanosensitive channel protein MscS (YggB), transmembrane region"/>
    <property type="match status" value="1"/>
</dbReference>
<dbReference type="Pfam" id="PF21088">
    <property type="entry name" value="MS_channel_1st"/>
    <property type="match status" value="1"/>
</dbReference>
<evidence type="ECO:0000313" key="16">
    <source>
        <dbReference type="Proteomes" id="UP001562065"/>
    </source>
</evidence>
<feature type="domain" description="Mechanosensitive ion channel MscS C-terminal" evidence="13">
    <location>
        <begin position="998"/>
        <end position="1081"/>
    </location>
</feature>
<evidence type="ECO:0000256" key="6">
    <source>
        <dbReference type="ARBA" id="ARBA00023136"/>
    </source>
</evidence>
<keyword evidence="9" id="KW-0732">Signal</keyword>
<reference evidence="15 16" key="1">
    <citation type="submission" date="2024-07" db="EMBL/GenBank/DDBJ databases">
        <authorList>
            <person name="Ren Q."/>
        </authorList>
    </citation>
    <scope>NUCLEOTIDE SEQUENCE [LARGE SCALE GENOMIC DNA]</scope>
    <source>
        <strain evidence="15 16">REN37</strain>
    </source>
</reference>
<protein>
    <submittedName>
        <fullName evidence="15">Mechanosensitive channel MscK</fullName>
    </submittedName>
</protein>
<dbReference type="InterPro" id="IPR025692">
    <property type="entry name" value="MscS_IM_dom1"/>
</dbReference>
<feature type="transmembrane region" description="Helical" evidence="8">
    <location>
        <begin position="910"/>
        <end position="937"/>
    </location>
</feature>
<feature type="transmembrane region" description="Helical" evidence="8">
    <location>
        <begin position="683"/>
        <end position="707"/>
    </location>
</feature>
<dbReference type="Gene3D" id="1.10.287.1260">
    <property type="match status" value="1"/>
</dbReference>
<feature type="domain" description="Mechanosensitive ion channel transmembrane helices 2/3" evidence="14">
    <location>
        <begin position="883"/>
        <end position="923"/>
    </location>
</feature>
<feature type="transmembrane region" description="Helical" evidence="8">
    <location>
        <begin position="838"/>
        <end position="858"/>
    </location>
</feature>
<dbReference type="InterPro" id="IPR049142">
    <property type="entry name" value="MS_channel_1st"/>
</dbReference>
<feature type="transmembrane region" description="Helical" evidence="8">
    <location>
        <begin position="501"/>
        <end position="519"/>
    </location>
</feature>
<feature type="transmembrane region" description="Helical" evidence="8">
    <location>
        <begin position="544"/>
        <end position="565"/>
    </location>
</feature>
<feature type="transmembrane region" description="Helical" evidence="8">
    <location>
        <begin position="585"/>
        <end position="601"/>
    </location>
</feature>
<dbReference type="PANTHER" id="PTHR30347">
    <property type="entry name" value="POTASSIUM CHANNEL RELATED"/>
    <property type="match status" value="1"/>
</dbReference>
<dbReference type="NCBIfam" id="NF008438">
    <property type="entry name" value="PRK11281.1"/>
    <property type="match status" value="1"/>
</dbReference>
<evidence type="ECO:0000256" key="4">
    <source>
        <dbReference type="ARBA" id="ARBA00022692"/>
    </source>
</evidence>
<evidence type="ECO:0000256" key="1">
    <source>
        <dbReference type="ARBA" id="ARBA00004651"/>
    </source>
</evidence>
<dbReference type="SUPFAM" id="SSF82689">
    <property type="entry name" value="Mechanosensitive channel protein MscS (YggB), C-terminal domain"/>
    <property type="match status" value="1"/>
</dbReference>
<evidence type="ECO:0000256" key="2">
    <source>
        <dbReference type="ARBA" id="ARBA00008017"/>
    </source>
</evidence>
<evidence type="ECO:0000259" key="13">
    <source>
        <dbReference type="Pfam" id="PF21082"/>
    </source>
</evidence>
<evidence type="ECO:0000256" key="9">
    <source>
        <dbReference type="SAM" id="SignalP"/>
    </source>
</evidence>
<evidence type="ECO:0000256" key="8">
    <source>
        <dbReference type="SAM" id="Phobius"/>
    </source>
</evidence>
<comment type="similarity">
    <text evidence="2">Belongs to the MscS (TC 1.A.23) family.</text>
</comment>
<feature type="transmembrane region" description="Helical" evidence="8">
    <location>
        <begin position="651"/>
        <end position="671"/>
    </location>
</feature>
<accession>A0ABV4AIN2</accession>
<evidence type="ECO:0000313" key="15">
    <source>
        <dbReference type="EMBL" id="MEY1662684.1"/>
    </source>
</evidence>
<feature type="transmembrane region" description="Helical" evidence="8">
    <location>
        <begin position="621"/>
        <end position="639"/>
    </location>
</feature>
<evidence type="ECO:0000256" key="5">
    <source>
        <dbReference type="ARBA" id="ARBA00022989"/>
    </source>
</evidence>
<feature type="coiled-coil region" evidence="7">
    <location>
        <begin position="300"/>
        <end position="334"/>
    </location>
</feature>
<feature type="domain" description="Mechanosensitive ion channel MscS porin" evidence="12">
    <location>
        <begin position="45"/>
        <end position="272"/>
    </location>
</feature>
<dbReference type="Pfam" id="PF12794">
    <property type="entry name" value="MscS_TM"/>
    <property type="match status" value="1"/>
</dbReference>
<feature type="signal peptide" evidence="9">
    <location>
        <begin position="1"/>
        <end position="31"/>
    </location>
</feature>
<dbReference type="InterPro" id="IPR024393">
    <property type="entry name" value="MscS_porin"/>
</dbReference>
<dbReference type="InterPro" id="IPR006686">
    <property type="entry name" value="MscS_channel_CS"/>
</dbReference>
<evidence type="ECO:0000256" key="3">
    <source>
        <dbReference type="ARBA" id="ARBA00022475"/>
    </source>
</evidence>
<evidence type="ECO:0000259" key="11">
    <source>
        <dbReference type="Pfam" id="PF12794"/>
    </source>
</evidence>
<dbReference type="Pfam" id="PF00924">
    <property type="entry name" value="MS_channel_2nd"/>
    <property type="match status" value="1"/>
</dbReference>
<feature type="domain" description="Mechanosensitive ion channel MscS" evidence="10">
    <location>
        <begin position="925"/>
        <end position="990"/>
    </location>
</feature>
<feature type="domain" description="Mechanosensitive ion channel inner membrane" evidence="11">
    <location>
        <begin position="501"/>
        <end position="824"/>
    </location>
</feature>
<evidence type="ECO:0000259" key="14">
    <source>
        <dbReference type="Pfam" id="PF21088"/>
    </source>
</evidence>
<keyword evidence="6 8" id="KW-0472">Membrane</keyword>
<dbReference type="InterPro" id="IPR011066">
    <property type="entry name" value="MscS_channel_C_sf"/>
</dbReference>
<dbReference type="Gene3D" id="3.30.70.100">
    <property type="match status" value="1"/>
</dbReference>
<feature type="transmembrane region" description="Helical" evidence="8">
    <location>
        <begin position="713"/>
        <end position="734"/>
    </location>
</feature>
<comment type="caution">
    <text evidence="15">The sequence shown here is derived from an EMBL/GenBank/DDBJ whole genome shotgun (WGS) entry which is preliminary data.</text>
</comment>
<dbReference type="InterPro" id="IPR023408">
    <property type="entry name" value="MscS_beta-dom_sf"/>
</dbReference>
<dbReference type="PANTHER" id="PTHR30347:SF1">
    <property type="entry name" value="MECHANOSENSITIVE CHANNEL MSCK"/>
    <property type="match status" value="1"/>
</dbReference>